<proteinExistence type="predicted"/>
<comment type="caution">
    <text evidence="1">The sequence shown here is derived from an EMBL/GenBank/DDBJ whole genome shotgun (WGS) entry which is preliminary data.</text>
</comment>
<feature type="non-terminal residue" evidence="1">
    <location>
        <position position="181"/>
    </location>
</feature>
<accession>A0A0F8ZXD7</accession>
<evidence type="ECO:0000313" key="1">
    <source>
        <dbReference type="EMBL" id="KKK71109.1"/>
    </source>
</evidence>
<dbReference type="AlphaFoldDB" id="A0A0F8ZXD7"/>
<sequence>MTSKRQKQAGWLLPETVETEETISVCVTFPYTPEYRDAFFGAISMLTKWYNWEKSYQPGDERAKDAAQLWRDVMTHTTLDNCEGGSDMATIFRENPLDVCEVQYSTDEGLNWFTMFRKDNCSGAPIGASGVEINTSITTITNNDITYAGDIINLAPKWTYSAGITDLALCWSIKKYVDYIC</sequence>
<dbReference type="EMBL" id="LAZR01057883">
    <property type="protein sequence ID" value="KKK71109.1"/>
    <property type="molecule type" value="Genomic_DNA"/>
</dbReference>
<name>A0A0F8ZXD7_9ZZZZ</name>
<reference evidence="1" key="1">
    <citation type="journal article" date="2015" name="Nature">
        <title>Complex archaea that bridge the gap between prokaryotes and eukaryotes.</title>
        <authorList>
            <person name="Spang A."/>
            <person name="Saw J.H."/>
            <person name="Jorgensen S.L."/>
            <person name="Zaremba-Niedzwiedzka K."/>
            <person name="Martijn J."/>
            <person name="Lind A.E."/>
            <person name="van Eijk R."/>
            <person name="Schleper C."/>
            <person name="Guy L."/>
            <person name="Ettema T.J."/>
        </authorList>
    </citation>
    <scope>NUCLEOTIDE SEQUENCE</scope>
</reference>
<gene>
    <name evidence="1" type="ORF">LCGC14_2917240</name>
</gene>
<organism evidence="1">
    <name type="scientific">marine sediment metagenome</name>
    <dbReference type="NCBI Taxonomy" id="412755"/>
    <lineage>
        <taxon>unclassified sequences</taxon>
        <taxon>metagenomes</taxon>
        <taxon>ecological metagenomes</taxon>
    </lineage>
</organism>
<protein>
    <submittedName>
        <fullName evidence="1">Uncharacterized protein</fullName>
    </submittedName>
</protein>